<proteinExistence type="predicted"/>
<name>A0A1Q5PP27_9ACTO</name>
<dbReference type="RefSeq" id="WP_075361502.1">
    <property type="nucleotide sequence ID" value="NZ_MPDM01000004.1"/>
</dbReference>
<dbReference type="STRING" id="156892.BM477_04550"/>
<evidence type="ECO:0000313" key="1">
    <source>
        <dbReference type="EMBL" id="OKL49262.1"/>
    </source>
</evidence>
<keyword evidence="2" id="KW-1185">Reference proteome</keyword>
<gene>
    <name evidence="1" type="ORF">BM477_04550</name>
</gene>
<accession>A0A1Q5PP27</accession>
<sequence length="145" mass="16183">MAQATVTVERIEASLLEQGYSTSRLDNGVLSGIWNGQEINISCSRDWLRVETSWDPARWSDVYSTLPEDTQLELATLACEQWNSTHVQPRAYPLHEPTGWFINLDVVAGCRHGWNDQQLTAYLTFALTAAVMGAEDVSAFLPPLV</sequence>
<evidence type="ECO:0008006" key="3">
    <source>
        <dbReference type="Google" id="ProtNLM"/>
    </source>
</evidence>
<reference evidence="2" key="1">
    <citation type="submission" date="2016-11" db="EMBL/GenBank/DDBJ databases">
        <title>Actinomyces gypaetusis sp. nov. isolated from Gypaetus barbatus in Qinghai Tibet Plateau China.</title>
        <authorList>
            <person name="Meng X."/>
        </authorList>
    </citation>
    <scope>NUCLEOTIDE SEQUENCE [LARGE SCALE GENOMIC DNA]</scope>
    <source>
        <strain evidence="2">DSM 15383</strain>
    </source>
</reference>
<evidence type="ECO:0000313" key="2">
    <source>
        <dbReference type="Proteomes" id="UP000186465"/>
    </source>
</evidence>
<dbReference type="EMBL" id="MPDM01000004">
    <property type="protein sequence ID" value="OKL49262.1"/>
    <property type="molecule type" value="Genomic_DNA"/>
</dbReference>
<protein>
    <recommendedName>
        <fullName evidence="3">YbjN domain-containing protein</fullName>
    </recommendedName>
</protein>
<dbReference type="Proteomes" id="UP000186465">
    <property type="component" value="Unassembled WGS sequence"/>
</dbReference>
<dbReference type="OrthoDB" id="3256964at2"/>
<organism evidence="1 2">
    <name type="scientific">Boudabousia marimammalium</name>
    <dbReference type="NCBI Taxonomy" id="156892"/>
    <lineage>
        <taxon>Bacteria</taxon>
        <taxon>Bacillati</taxon>
        <taxon>Actinomycetota</taxon>
        <taxon>Actinomycetes</taxon>
        <taxon>Actinomycetales</taxon>
        <taxon>Actinomycetaceae</taxon>
        <taxon>Boudabousia</taxon>
    </lineage>
</organism>
<dbReference type="AlphaFoldDB" id="A0A1Q5PP27"/>
<comment type="caution">
    <text evidence="1">The sequence shown here is derived from an EMBL/GenBank/DDBJ whole genome shotgun (WGS) entry which is preliminary data.</text>
</comment>